<protein>
    <recommendedName>
        <fullName evidence="3">Acyltransferase 3 domain-containing protein</fullName>
    </recommendedName>
</protein>
<feature type="domain" description="Acyltransferase 3" evidence="3">
    <location>
        <begin position="108"/>
        <end position="412"/>
    </location>
</feature>
<name>A0AAV8VCH7_9CUCU</name>
<feature type="transmembrane region" description="Helical" evidence="2">
    <location>
        <begin position="178"/>
        <end position="196"/>
    </location>
</feature>
<dbReference type="Proteomes" id="UP001159042">
    <property type="component" value="Unassembled WGS sequence"/>
</dbReference>
<evidence type="ECO:0000259" key="3">
    <source>
        <dbReference type="Pfam" id="PF01757"/>
    </source>
</evidence>
<gene>
    <name evidence="4" type="ORF">NQ315_013167</name>
</gene>
<keyword evidence="2" id="KW-0472">Membrane</keyword>
<feature type="transmembrane region" description="Helical" evidence="2">
    <location>
        <begin position="208"/>
        <end position="226"/>
    </location>
</feature>
<keyword evidence="2" id="KW-1133">Transmembrane helix</keyword>
<reference evidence="4 5" key="1">
    <citation type="journal article" date="2023" name="Insect Mol. Biol.">
        <title>Genome sequencing provides insights into the evolution of gene families encoding plant cell wall-degrading enzymes in longhorned beetles.</title>
        <authorList>
            <person name="Shin N.R."/>
            <person name="Okamura Y."/>
            <person name="Kirsch R."/>
            <person name="Pauchet Y."/>
        </authorList>
    </citation>
    <scope>NUCLEOTIDE SEQUENCE [LARGE SCALE GENOMIC DNA]</scope>
    <source>
        <strain evidence="4">EAD_L_NR</strain>
    </source>
</reference>
<dbReference type="AlphaFoldDB" id="A0AAV8VCH7"/>
<dbReference type="InterPro" id="IPR002656">
    <property type="entry name" value="Acyl_transf_3_dom"/>
</dbReference>
<keyword evidence="5" id="KW-1185">Reference proteome</keyword>
<comment type="caution">
    <text evidence="4">The sequence shown here is derived from an EMBL/GenBank/DDBJ whole genome shotgun (WGS) entry which is preliminary data.</text>
</comment>
<feature type="non-terminal residue" evidence="4">
    <location>
        <position position="1"/>
    </location>
</feature>
<proteinExistence type="predicted"/>
<sequence>NVSADPRNYRHDRLRHGICVPTKCTTVANINANITSQEMPIRKKVETCYNEKFKSLELKGKVSDVVCNTIESKYIVDKYDIIIGWLLSFHFFCILEQRKNISIKYMALAFVNRYIRLTPALAVMLAIESTWIVHMGKGPQWDALVAEEYRNCKENWWTNILYINNYVGKKTMCLHQTWYIAADTQLFIFGMILLMIMSRFHHGKIKTVFAITVILGILIQGSIAFVENYDIVVRQYPEALYNMNVLKSDIWHDLYSSGHSNITGYMIGLWAGYLFYKYKDTQLCINKVYVTLWWILTFGLCIFVVLIAGIMYKPNYKYTRMESALYWALGKNLFALGIAIGIFGFTQRVGWFARRICEWKAVQVLGRLTYSTYIIHVTLIRIRAGLTRYPLFINDYLMASTALGDILLSYLGGTILCLMVEMPVSALQKMMLPPQSTTNKTDVPSEKPLKKQKRIWQ</sequence>
<accession>A0AAV8VCH7</accession>
<feature type="transmembrane region" description="Helical" evidence="2">
    <location>
        <begin position="288"/>
        <end position="312"/>
    </location>
</feature>
<evidence type="ECO:0000313" key="5">
    <source>
        <dbReference type="Proteomes" id="UP001159042"/>
    </source>
</evidence>
<keyword evidence="2" id="KW-0812">Transmembrane</keyword>
<feature type="transmembrane region" description="Helical" evidence="2">
    <location>
        <begin position="396"/>
        <end position="420"/>
    </location>
</feature>
<evidence type="ECO:0000256" key="1">
    <source>
        <dbReference type="SAM" id="MobiDB-lite"/>
    </source>
</evidence>
<organism evidence="4 5">
    <name type="scientific">Exocentrus adspersus</name>
    <dbReference type="NCBI Taxonomy" id="1586481"/>
    <lineage>
        <taxon>Eukaryota</taxon>
        <taxon>Metazoa</taxon>
        <taxon>Ecdysozoa</taxon>
        <taxon>Arthropoda</taxon>
        <taxon>Hexapoda</taxon>
        <taxon>Insecta</taxon>
        <taxon>Pterygota</taxon>
        <taxon>Neoptera</taxon>
        <taxon>Endopterygota</taxon>
        <taxon>Coleoptera</taxon>
        <taxon>Polyphaga</taxon>
        <taxon>Cucujiformia</taxon>
        <taxon>Chrysomeloidea</taxon>
        <taxon>Cerambycidae</taxon>
        <taxon>Lamiinae</taxon>
        <taxon>Acanthocinini</taxon>
        <taxon>Exocentrus</taxon>
    </lineage>
</organism>
<evidence type="ECO:0000313" key="4">
    <source>
        <dbReference type="EMBL" id="KAJ8911705.1"/>
    </source>
</evidence>
<feature type="region of interest" description="Disordered" evidence="1">
    <location>
        <begin position="434"/>
        <end position="457"/>
    </location>
</feature>
<dbReference type="PANTHER" id="PTHR11161:SF0">
    <property type="entry name" value="O-ACYLTRANSFERASE LIKE PROTEIN"/>
    <property type="match status" value="1"/>
</dbReference>
<dbReference type="InterPro" id="IPR052728">
    <property type="entry name" value="O2_lipid_transport_reg"/>
</dbReference>
<feature type="transmembrane region" description="Helical" evidence="2">
    <location>
        <begin position="364"/>
        <end position="384"/>
    </location>
</feature>
<dbReference type="PANTHER" id="PTHR11161">
    <property type="entry name" value="O-ACYLTRANSFERASE"/>
    <property type="match status" value="1"/>
</dbReference>
<evidence type="ECO:0000256" key="2">
    <source>
        <dbReference type="SAM" id="Phobius"/>
    </source>
</evidence>
<dbReference type="Pfam" id="PF01757">
    <property type="entry name" value="Acyl_transf_3"/>
    <property type="match status" value="1"/>
</dbReference>
<dbReference type="EMBL" id="JANEYG010000166">
    <property type="protein sequence ID" value="KAJ8911705.1"/>
    <property type="molecule type" value="Genomic_DNA"/>
</dbReference>
<dbReference type="GO" id="GO:0016747">
    <property type="term" value="F:acyltransferase activity, transferring groups other than amino-acyl groups"/>
    <property type="evidence" value="ECO:0007669"/>
    <property type="project" value="InterPro"/>
</dbReference>
<feature type="transmembrane region" description="Helical" evidence="2">
    <location>
        <begin position="115"/>
        <end position="134"/>
    </location>
</feature>
<feature type="transmembrane region" description="Helical" evidence="2">
    <location>
        <begin position="258"/>
        <end position="276"/>
    </location>
</feature>